<dbReference type="PANTHER" id="PTHR11879">
    <property type="entry name" value="ASPARTATE AMINOTRANSFERASE"/>
    <property type="match status" value="1"/>
</dbReference>
<evidence type="ECO:0000259" key="8">
    <source>
        <dbReference type="Pfam" id="PF00155"/>
    </source>
</evidence>
<evidence type="ECO:0000256" key="7">
    <source>
        <dbReference type="RuleBase" id="RU000481"/>
    </source>
</evidence>
<dbReference type="InterPro" id="IPR004839">
    <property type="entry name" value="Aminotransferase_I/II_large"/>
</dbReference>
<dbReference type="Gene3D" id="3.90.1150.10">
    <property type="entry name" value="Aspartate Aminotransferase, domain 1"/>
    <property type="match status" value="1"/>
</dbReference>
<dbReference type="EC" id="2.6.1.-" evidence="7"/>
<dbReference type="FunFam" id="3.90.1150.10:FF:000001">
    <property type="entry name" value="Aspartate aminotransferase"/>
    <property type="match status" value="1"/>
</dbReference>
<dbReference type="Proteomes" id="UP000319980">
    <property type="component" value="Unassembled WGS sequence"/>
</dbReference>
<dbReference type="InterPro" id="IPR015424">
    <property type="entry name" value="PyrdxlP-dep_Trfase"/>
</dbReference>
<name>A0A5C5U9A8_9GAMM</name>
<evidence type="ECO:0000256" key="5">
    <source>
        <dbReference type="ARBA" id="ARBA00022679"/>
    </source>
</evidence>
<organism evidence="9 10">
    <name type="scientific">Luteimonas marina</name>
    <dbReference type="NCBI Taxonomy" id="488485"/>
    <lineage>
        <taxon>Bacteria</taxon>
        <taxon>Pseudomonadati</taxon>
        <taxon>Pseudomonadota</taxon>
        <taxon>Gammaproteobacteria</taxon>
        <taxon>Lysobacterales</taxon>
        <taxon>Lysobacteraceae</taxon>
        <taxon>Luteimonas</taxon>
    </lineage>
</organism>
<dbReference type="InterPro" id="IPR015421">
    <property type="entry name" value="PyrdxlP-dep_Trfase_major"/>
</dbReference>
<dbReference type="FunFam" id="3.40.640.10:FF:000015">
    <property type="entry name" value="Aspartate aminotransferase"/>
    <property type="match status" value="1"/>
</dbReference>
<keyword evidence="4 7" id="KW-0032">Aminotransferase</keyword>
<evidence type="ECO:0000313" key="9">
    <source>
        <dbReference type="EMBL" id="TWT22245.1"/>
    </source>
</evidence>
<dbReference type="EMBL" id="VOHK01000002">
    <property type="protein sequence ID" value="TWT22245.1"/>
    <property type="molecule type" value="Genomic_DNA"/>
</dbReference>
<evidence type="ECO:0000256" key="6">
    <source>
        <dbReference type="ARBA" id="ARBA00022898"/>
    </source>
</evidence>
<keyword evidence="10" id="KW-1185">Reference proteome</keyword>
<dbReference type="PRINTS" id="PR00799">
    <property type="entry name" value="TRANSAMINASE"/>
</dbReference>
<comment type="subunit">
    <text evidence="3">Homodimer.</text>
</comment>
<comment type="caution">
    <text evidence="9">The sequence shown here is derived from an EMBL/GenBank/DDBJ whole genome shotgun (WGS) entry which is preliminary data.</text>
</comment>
<dbReference type="CDD" id="cd00609">
    <property type="entry name" value="AAT_like"/>
    <property type="match status" value="1"/>
</dbReference>
<reference evidence="9 10" key="1">
    <citation type="journal article" date="2008" name="Int. J. Syst. Evol. Microbiol.">
        <title>Luteimonas marina sp. nov., isolated from seawater.</title>
        <authorList>
            <person name="Baik K.S."/>
            <person name="Park S.C."/>
            <person name="Kim M.S."/>
            <person name="Kim E.M."/>
            <person name="Park C."/>
            <person name="Chun J."/>
            <person name="Seong C.N."/>
        </authorList>
    </citation>
    <scope>NUCLEOTIDE SEQUENCE [LARGE SCALE GENOMIC DNA]</scope>
    <source>
        <strain evidence="9 10">FR1330</strain>
    </source>
</reference>
<dbReference type="SUPFAM" id="SSF53383">
    <property type="entry name" value="PLP-dependent transferases"/>
    <property type="match status" value="1"/>
</dbReference>
<dbReference type="GO" id="GO:0030170">
    <property type="term" value="F:pyridoxal phosphate binding"/>
    <property type="evidence" value="ECO:0007669"/>
    <property type="project" value="InterPro"/>
</dbReference>
<dbReference type="GO" id="GO:0033585">
    <property type="term" value="P:L-phenylalanine biosynthetic process from chorismate via phenylpyruvate"/>
    <property type="evidence" value="ECO:0007669"/>
    <property type="project" value="TreeGrafter"/>
</dbReference>
<dbReference type="GO" id="GO:0004838">
    <property type="term" value="F:L-tyrosine-2-oxoglutarate transaminase activity"/>
    <property type="evidence" value="ECO:0007669"/>
    <property type="project" value="TreeGrafter"/>
</dbReference>
<dbReference type="Gene3D" id="3.40.640.10">
    <property type="entry name" value="Type I PLP-dependent aspartate aminotransferase-like (Major domain)"/>
    <property type="match status" value="1"/>
</dbReference>
<protein>
    <recommendedName>
        <fullName evidence="7">Aminotransferase</fullName>
        <ecNumber evidence="7">2.6.1.-</ecNumber>
    </recommendedName>
</protein>
<comment type="cofactor">
    <cofactor evidence="1 7">
        <name>pyridoxal 5'-phosphate</name>
        <dbReference type="ChEBI" id="CHEBI:597326"/>
    </cofactor>
</comment>
<keyword evidence="5 7" id="KW-0808">Transferase</keyword>
<proteinExistence type="inferred from homology"/>
<dbReference type="OrthoDB" id="9766445at2"/>
<evidence type="ECO:0000256" key="4">
    <source>
        <dbReference type="ARBA" id="ARBA00022576"/>
    </source>
</evidence>
<sequence>MSFFANVELVPGDPILGLTEAYNADARATKVNLGVGIYYDEDGRIPVLRAVQQVERRLAEASKPRGYLPIDGMPDYTRATRELLFGQDSPLISEGRAATTQTVGGSGALRVAAELLKKTLPAARIAISNPSWENHRAVFGAVGFEVVDYTYFDAAAHGLDFDGMLADLRKLDAGTVVLLHACCHNPTGADLSPAQWEQVIALLHERGLFPFVDMAYQGFDRGIAEDALAIRLLAASPIRNFVVASSYSKSFSLYGERVGALTVVSDNADESRRVQSQVKRLIRANYSSPSTHGAALVAGVLGDPALRAEWEAELGQMRTRIHALRKGLVEQLAANGAPQYDFIQRQAGMFSYSGLSKAQVERLREEFGIYAVGTGRICVAALSAKNLDYVAKAVAAVS</sequence>
<accession>A0A5C5U9A8</accession>
<keyword evidence="6" id="KW-0663">Pyridoxal phosphate</keyword>
<dbReference type="PROSITE" id="PS00105">
    <property type="entry name" value="AA_TRANSFER_CLASS_1"/>
    <property type="match status" value="1"/>
</dbReference>
<dbReference type="AlphaFoldDB" id="A0A5C5U9A8"/>
<evidence type="ECO:0000256" key="2">
    <source>
        <dbReference type="ARBA" id="ARBA00007441"/>
    </source>
</evidence>
<dbReference type="Pfam" id="PF00155">
    <property type="entry name" value="Aminotran_1_2"/>
    <property type="match status" value="1"/>
</dbReference>
<dbReference type="NCBIfam" id="NF006719">
    <property type="entry name" value="PRK09257.1"/>
    <property type="match status" value="1"/>
</dbReference>
<dbReference type="GO" id="GO:0042802">
    <property type="term" value="F:identical protein binding"/>
    <property type="evidence" value="ECO:0007669"/>
    <property type="project" value="TreeGrafter"/>
</dbReference>
<dbReference type="InterPro" id="IPR015422">
    <property type="entry name" value="PyrdxlP-dep_Trfase_small"/>
</dbReference>
<dbReference type="InterPro" id="IPR004838">
    <property type="entry name" value="NHTrfase_class1_PyrdxlP-BS"/>
</dbReference>
<dbReference type="RefSeq" id="WP_146385397.1">
    <property type="nucleotide sequence ID" value="NZ_VOHK01000002.1"/>
</dbReference>
<dbReference type="GO" id="GO:0005829">
    <property type="term" value="C:cytosol"/>
    <property type="evidence" value="ECO:0007669"/>
    <property type="project" value="TreeGrafter"/>
</dbReference>
<comment type="similarity">
    <text evidence="2 7">Belongs to the class-I pyridoxal-phosphate-dependent aminotransferase family.</text>
</comment>
<dbReference type="InterPro" id="IPR000796">
    <property type="entry name" value="Asp_trans"/>
</dbReference>
<feature type="domain" description="Aminotransferase class I/classII large" evidence="8">
    <location>
        <begin position="29"/>
        <end position="393"/>
    </location>
</feature>
<evidence type="ECO:0000256" key="1">
    <source>
        <dbReference type="ARBA" id="ARBA00001933"/>
    </source>
</evidence>
<dbReference type="PANTHER" id="PTHR11879:SF37">
    <property type="entry name" value="AROMATIC-AMINO-ACID AMINOTRANSFERASE"/>
    <property type="match status" value="1"/>
</dbReference>
<gene>
    <name evidence="9" type="ORF">FQY83_04215</name>
</gene>
<evidence type="ECO:0000256" key="3">
    <source>
        <dbReference type="ARBA" id="ARBA00011738"/>
    </source>
</evidence>
<evidence type="ECO:0000313" key="10">
    <source>
        <dbReference type="Proteomes" id="UP000319980"/>
    </source>
</evidence>